<evidence type="ECO:0000256" key="9">
    <source>
        <dbReference type="RuleBase" id="RU000393"/>
    </source>
</evidence>
<dbReference type="SUPFAM" id="SSF49329">
    <property type="entry name" value="Cu,Zn superoxide dismutase-like"/>
    <property type="match status" value="1"/>
</dbReference>
<feature type="chain" id="PRO_5041928400" description="Superoxide dismutase [Cu-Zn]" evidence="10">
    <location>
        <begin position="24"/>
        <end position="217"/>
    </location>
</feature>
<sequence>MLKLTMAKMWILTLLGCVAITWGQYLPVVPPVPGPIPAGELSYYRIVPAAPQISYPTVPAAAAKCVLIAAKSSVAGEIELYQSSNSDAVEVRGSVFGLTPGLHGFHMHRDGNTGDDCKAAGPHFNPHNQTHGGPQDMVRHAGDFGNILALENGRADFQFYDSHISLIPGHIGYAVGHAIVVHAGEDDLGKGGNEESLKTGNAGGRLACCVVEAINYK</sequence>
<evidence type="ECO:0000256" key="8">
    <source>
        <dbReference type="ARBA" id="ARBA00049204"/>
    </source>
</evidence>
<organism evidence="12 13">
    <name type="scientific">Diploptera punctata</name>
    <name type="common">Pacific beetle cockroach</name>
    <dbReference type="NCBI Taxonomy" id="6984"/>
    <lineage>
        <taxon>Eukaryota</taxon>
        <taxon>Metazoa</taxon>
        <taxon>Ecdysozoa</taxon>
        <taxon>Arthropoda</taxon>
        <taxon>Hexapoda</taxon>
        <taxon>Insecta</taxon>
        <taxon>Pterygota</taxon>
        <taxon>Neoptera</taxon>
        <taxon>Polyneoptera</taxon>
        <taxon>Dictyoptera</taxon>
        <taxon>Blattodea</taxon>
        <taxon>Blaberoidea</taxon>
        <taxon>Blaberidae</taxon>
        <taxon>Diplopterinae</taxon>
        <taxon>Diploptera</taxon>
    </lineage>
</organism>
<keyword evidence="4" id="KW-0049">Antioxidant</keyword>
<reference evidence="12" key="2">
    <citation type="submission" date="2023-05" db="EMBL/GenBank/DDBJ databases">
        <authorList>
            <person name="Fouks B."/>
        </authorList>
    </citation>
    <scope>NUCLEOTIDE SEQUENCE</scope>
    <source>
        <strain evidence="12">Stay&amp;Tobe</strain>
        <tissue evidence="12">Testes</tissue>
    </source>
</reference>
<evidence type="ECO:0000259" key="11">
    <source>
        <dbReference type="Pfam" id="PF00080"/>
    </source>
</evidence>
<evidence type="ECO:0000256" key="2">
    <source>
        <dbReference type="ARBA" id="ARBA00022723"/>
    </source>
</evidence>
<dbReference type="EC" id="1.15.1.1" evidence="9"/>
<accession>A0AAD7ZFT5</accession>
<comment type="cofactor">
    <cofactor evidence="9">
        <name>Cu cation</name>
        <dbReference type="ChEBI" id="CHEBI:23378"/>
    </cofactor>
    <text evidence="9">Binds 1 copper ion per subunit.</text>
</comment>
<dbReference type="InterPro" id="IPR024134">
    <property type="entry name" value="SOD_Cu/Zn_/chaperone"/>
</dbReference>
<dbReference type="AlphaFoldDB" id="A0AAD7ZFT5"/>
<keyword evidence="6 9" id="KW-0186">Copper</keyword>
<dbReference type="PANTHER" id="PTHR10003">
    <property type="entry name" value="SUPEROXIDE DISMUTASE CU-ZN -RELATED"/>
    <property type="match status" value="1"/>
</dbReference>
<keyword evidence="7" id="KW-1015">Disulfide bond</keyword>
<evidence type="ECO:0000313" key="12">
    <source>
        <dbReference type="EMBL" id="KAJ9579860.1"/>
    </source>
</evidence>
<evidence type="ECO:0000256" key="1">
    <source>
        <dbReference type="ARBA" id="ARBA00010457"/>
    </source>
</evidence>
<dbReference type="InterPro" id="IPR036423">
    <property type="entry name" value="SOD-like_Cu/Zn_dom_sf"/>
</dbReference>
<dbReference type="InterPro" id="IPR001424">
    <property type="entry name" value="SOD_Cu_Zn_dom"/>
</dbReference>
<feature type="domain" description="Superoxide dismutase copper/zinc binding" evidence="11">
    <location>
        <begin position="74"/>
        <end position="211"/>
    </location>
</feature>
<dbReference type="PROSITE" id="PS00332">
    <property type="entry name" value="SOD_CU_ZN_2"/>
    <property type="match status" value="1"/>
</dbReference>
<dbReference type="CDD" id="cd00305">
    <property type="entry name" value="Cu-Zn_Superoxide_Dismutase"/>
    <property type="match status" value="1"/>
</dbReference>
<keyword evidence="13" id="KW-1185">Reference proteome</keyword>
<comment type="function">
    <text evidence="9">Destroys radicals which are normally produced within the cells and which are toxic to biological systems.</text>
</comment>
<keyword evidence="3 9" id="KW-0862">Zinc</keyword>
<dbReference type="EMBL" id="JASPKZ010008371">
    <property type="protein sequence ID" value="KAJ9579860.1"/>
    <property type="molecule type" value="Genomic_DNA"/>
</dbReference>
<comment type="caution">
    <text evidence="12">The sequence shown here is derived from an EMBL/GenBank/DDBJ whole genome shotgun (WGS) entry which is preliminary data.</text>
</comment>
<comment type="similarity">
    <text evidence="1 9">Belongs to the Cu-Zn superoxide dismutase family.</text>
</comment>
<proteinExistence type="inferred from homology"/>
<evidence type="ECO:0000256" key="4">
    <source>
        <dbReference type="ARBA" id="ARBA00022862"/>
    </source>
</evidence>
<dbReference type="Pfam" id="PF00080">
    <property type="entry name" value="Sod_Cu"/>
    <property type="match status" value="1"/>
</dbReference>
<keyword evidence="2 9" id="KW-0479">Metal-binding</keyword>
<dbReference type="GO" id="GO:0005507">
    <property type="term" value="F:copper ion binding"/>
    <property type="evidence" value="ECO:0007669"/>
    <property type="project" value="InterPro"/>
</dbReference>
<name>A0AAD7ZFT5_DIPPU</name>
<comment type="cofactor">
    <cofactor evidence="9">
        <name>Zn(2+)</name>
        <dbReference type="ChEBI" id="CHEBI:29105"/>
    </cofactor>
    <text evidence="9">Binds 1 zinc ion per subunit.</text>
</comment>
<dbReference type="PRINTS" id="PR00068">
    <property type="entry name" value="CUZNDISMTASE"/>
</dbReference>
<evidence type="ECO:0000313" key="13">
    <source>
        <dbReference type="Proteomes" id="UP001233999"/>
    </source>
</evidence>
<dbReference type="Proteomes" id="UP001233999">
    <property type="component" value="Unassembled WGS sequence"/>
</dbReference>
<gene>
    <name evidence="12" type="ORF">L9F63_004462</name>
</gene>
<dbReference type="FunFam" id="2.60.40.200:FF:000003">
    <property type="entry name" value="Superoxide dismutase [Cu-Zn], chloroplastic"/>
    <property type="match status" value="1"/>
</dbReference>
<protein>
    <recommendedName>
        <fullName evidence="9">Superoxide dismutase [Cu-Zn]</fullName>
        <ecNumber evidence="9">1.15.1.1</ecNumber>
    </recommendedName>
</protein>
<evidence type="ECO:0000256" key="10">
    <source>
        <dbReference type="SAM" id="SignalP"/>
    </source>
</evidence>
<feature type="signal peptide" evidence="10">
    <location>
        <begin position="1"/>
        <end position="23"/>
    </location>
</feature>
<evidence type="ECO:0000256" key="3">
    <source>
        <dbReference type="ARBA" id="ARBA00022833"/>
    </source>
</evidence>
<keyword evidence="5 9" id="KW-0560">Oxidoreductase</keyword>
<dbReference type="Gene3D" id="2.60.40.200">
    <property type="entry name" value="Superoxide dismutase, copper/zinc binding domain"/>
    <property type="match status" value="1"/>
</dbReference>
<dbReference type="InterPro" id="IPR018152">
    <property type="entry name" value="SOD_Cu/Zn_BS"/>
</dbReference>
<keyword evidence="10" id="KW-0732">Signal</keyword>
<reference evidence="12" key="1">
    <citation type="journal article" date="2023" name="IScience">
        <title>Live-bearing cockroach genome reveals convergent evolutionary mechanisms linked to viviparity in insects and beyond.</title>
        <authorList>
            <person name="Fouks B."/>
            <person name="Harrison M.C."/>
            <person name="Mikhailova A.A."/>
            <person name="Marchal E."/>
            <person name="English S."/>
            <person name="Carruthers M."/>
            <person name="Jennings E.C."/>
            <person name="Chiamaka E.L."/>
            <person name="Frigard R.A."/>
            <person name="Pippel M."/>
            <person name="Attardo G.M."/>
            <person name="Benoit J.B."/>
            <person name="Bornberg-Bauer E."/>
            <person name="Tobe S.S."/>
        </authorList>
    </citation>
    <scope>NUCLEOTIDE SEQUENCE</scope>
    <source>
        <strain evidence="12">Stay&amp;Tobe</strain>
    </source>
</reference>
<comment type="catalytic activity">
    <reaction evidence="8 9">
        <text>2 superoxide + 2 H(+) = H2O2 + O2</text>
        <dbReference type="Rhea" id="RHEA:20696"/>
        <dbReference type="ChEBI" id="CHEBI:15378"/>
        <dbReference type="ChEBI" id="CHEBI:15379"/>
        <dbReference type="ChEBI" id="CHEBI:16240"/>
        <dbReference type="ChEBI" id="CHEBI:18421"/>
        <dbReference type="EC" id="1.15.1.1"/>
    </reaction>
</comment>
<evidence type="ECO:0000256" key="5">
    <source>
        <dbReference type="ARBA" id="ARBA00023002"/>
    </source>
</evidence>
<evidence type="ECO:0000256" key="7">
    <source>
        <dbReference type="ARBA" id="ARBA00023157"/>
    </source>
</evidence>
<evidence type="ECO:0000256" key="6">
    <source>
        <dbReference type="ARBA" id="ARBA00023008"/>
    </source>
</evidence>
<dbReference type="GO" id="GO:0004784">
    <property type="term" value="F:superoxide dismutase activity"/>
    <property type="evidence" value="ECO:0007669"/>
    <property type="project" value="UniProtKB-EC"/>
</dbReference>